<evidence type="ECO:0000256" key="1">
    <source>
        <dbReference type="SAM" id="MobiDB-lite"/>
    </source>
</evidence>
<dbReference type="Proteomes" id="UP000482960">
    <property type="component" value="Unassembled WGS sequence"/>
</dbReference>
<reference evidence="2 3" key="2">
    <citation type="submission" date="2020-03" db="EMBL/GenBank/DDBJ databases">
        <authorList>
            <person name="Ichikawa N."/>
            <person name="Kimura A."/>
            <person name="Kitahashi Y."/>
            <person name="Uohara A."/>
        </authorList>
    </citation>
    <scope>NUCLEOTIDE SEQUENCE [LARGE SCALE GENOMIC DNA]</scope>
    <source>
        <strain evidence="2 3">NBRC 108638</strain>
    </source>
</reference>
<proteinExistence type="predicted"/>
<feature type="region of interest" description="Disordered" evidence="1">
    <location>
        <begin position="1"/>
        <end position="22"/>
    </location>
</feature>
<reference evidence="2 3" key="1">
    <citation type="submission" date="2020-03" db="EMBL/GenBank/DDBJ databases">
        <title>Whole genome shotgun sequence of Phytohabitans rumicis NBRC 108638.</title>
        <authorList>
            <person name="Komaki H."/>
            <person name="Tamura T."/>
        </authorList>
    </citation>
    <scope>NUCLEOTIDE SEQUENCE [LARGE SCALE GENOMIC DNA]</scope>
    <source>
        <strain evidence="2 3">NBRC 108638</strain>
    </source>
</reference>
<keyword evidence="3" id="KW-1185">Reference proteome</keyword>
<gene>
    <name evidence="2" type="ORF">Prum_095050</name>
</gene>
<dbReference type="AlphaFoldDB" id="A0A6V8LF61"/>
<dbReference type="EMBL" id="BLPG01000002">
    <property type="protein sequence ID" value="GFJ95863.1"/>
    <property type="molecule type" value="Genomic_DNA"/>
</dbReference>
<evidence type="ECO:0000313" key="2">
    <source>
        <dbReference type="EMBL" id="GFJ95863.1"/>
    </source>
</evidence>
<organism evidence="2 3">
    <name type="scientific">Phytohabitans rumicis</name>
    <dbReference type="NCBI Taxonomy" id="1076125"/>
    <lineage>
        <taxon>Bacteria</taxon>
        <taxon>Bacillati</taxon>
        <taxon>Actinomycetota</taxon>
        <taxon>Actinomycetes</taxon>
        <taxon>Micromonosporales</taxon>
        <taxon>Micromonosporaceae</taxon>
    </lineage>
</organism>
<sequence length="69" mass="7024">MGRAEGRQAAGPGQSPASGCPVYTKRSTGEAIAKGIISGGSAITSGDCWLNFTDTYLAEKALPGIIKHT</sequence>
<comment type="caution">
    <text evidence="2">The sequence shown here is derived from an EMBL/GenBank/DDBJ whole genome shotgun (WGS) entry which is preliminary data.</text>
</comment>
<evidence type="ECO:0000313" key="3">
    <source>
        <dbReference type="Proteomes" id="UP000482960"/>
    </source>
</evidence>
<accession>A0A6V8LF61</accession>
<protein>
    <submittedName>
        <fullName evidence="2">Uncharacterized protein</fullName>
    </submittedName>
</protein>
<name>A0A6V8LF61_9ACTN</name>